<evidence type="ECO:0000313" key="1">
    <source>
        <dbReference type="EMBL" id="TXR53685.1"/>
    </source>
</evidence>
<dbReference type="Proteomes" id="UP000321764">
    <property type="component" value="Unassembled WGS sequence"/>
</dbReference>
<dbReference type="OrthoDB" id="5494042at2"/>
<dbReference type="RefSeq" id="WP_147713085.1">
    <property type="nucleotide sequence ID" value="NZ_VKAD01000001.1"/>
</dbReference>
<sequence>MASSTNSMQLMSFIQGVMERKGIAKPSSRQPLFQYHVTSEEYQELKMLIRDLGKPEYPRKNKVWCAAFCLFSAEWYRREYLIGWSWDGIWTTLGFELDANERGDVVYKGLTEFWKRPVSTYQGDRKSYLGSLFSEGGLPFALISQEDSRIVNILKRILRSYDDMKSLGSGTYDFIRHELSVLPEAFQKETTVELVSRMVELILHLTDKHEFDENMNIVEVLDEQGPEWRKQFPIPMETKTGSDLISSLFKSASIQRKERVEKKSRIFIEQRLSNITDDLAFIVKIKLAKEFDFKTPTEKLTGARVEAFLQEGSSILDEVTVGQIQTNPDEQTTRVYLRKPGGEYRRNRPEESLFLVFAQAGKQIYREEIPGSDLQIGNIPIVIKHKNDQRIVIGTGSVSHRSEKLGVLLPKDASVDASNTNVFDVQPVSGMENLEFNGDLRVTLNRDEHSDIYVISTKANTSDLESVLIEGRTLDFLSKEGQPIYLGVPRLKCSNFSAQTWIGKELAEHITSASCYGKQSVKLKDSQGVTLYYKKLNILPDDIKINLIQGSSARSGAVEVLSSRSLLSSIKCDGINIRTIRLKNGRRFELEAEGKPPSEMRMFLQANLESLPIEVLVPFPSQGALAFAADGSDLPKALTVDELLGSRVVFYPATFGKANYAISIRGSKFQSSFVASWRYRVSKLPVEVKLYDLRNHITEILAATGDLDAKVSIEISGDCRTRQYSVGNYSALLERNEKVIEVSQSFGSGKLAKPVLIDLADPLAKPKVLRSRLSEGVETGIYELDRPFDTPSLIVPSKNSEVKFRAGFIPGTRQFANDSVNTLNKAVSVFQPEVNKHVISSVLLAMSRDFNHASWTFISDLYDSYSYLPLSTFEVWKSAVKHDDVLASIVFRLEEPLDLMQALQEQFNVSWDLISLKAWNDASQNYKSFFLEKGLPDSVVDSLVTTKIKKISAFSPLLTAGFITPEEGAAAKTRITQLLYTHMISECFQDLLRHSSDVERWPSSYGIEIEQLVFSKLTFLKGLNKPSGYQKAVTYAPFLSALIVTGHMTLKELFGLEDSPSDYFQFKQLIEFDRQWFEASYLPTVGLLVSGETK</sequence>
<dbReference type="EMBL" id="VKAD01000001">
    <property type="protein sequence ID" value="TXR53685.1"/>
    <property type="molecule type" value="Genomic_DNA"/>
</dbReference>
<evidence type="ECO:0000313" key="2">
    <source>
        <dbReference type="Proteomes" id="UP000321764"/>
    </source>
</evidence>
<name>A0A5C8Z6F9_9GAMM</name>
<proteinExistence type="predicted"/>
<dbReference type="NCBIfam" id="NF038336">
    <property type="entry name" value="YjiT_fam"/>
    <property type="match status" value="1"/>
</dbReference>
<gene>
    <name evidence="1" type="ORF">FME95_03750</name>
</gene>
<organism evidence="1 2">
    <name type="scientific">Reinekea thalattae</name>
    <dbReference type="NCBI Taxonomy" id="2593301"/>
    <lineage>
        <taxon>Bacteria</taxon>
        <taxon>Pseudomonadati</taxon>
        <taxon>Pseudomonadota</taxon>
        <taxon>Gammaproteobacteria</taxon>
        <taxon>Oceanospirillales</taxon>
        <taxon>Saccharospirillaceae</taxon>
        <taxon>Reinekea</taxon>
    </lineage>
</organism>
<keyword evidence="2" id="KW-1185">Reference proteome</keyword>
<accession>A0A5C8Z6F9</accession>
<protein>
    <submittedName>
        <fullName evidence="1">Uncharacterized protein</fullName>
    </submittedName>
</protein>
<comment type="caution">
    <text evidence="1">The sequence shown here is derived from an EMBL/GenBank/DDBJ whole genome shotgun (WGS) entry which is preliminary data.</text>
</comment>
<dbReference type="InterPro" id="IPR047879">
    <property type="entry name" value="YjiT"/>
</dbReference>
<dbReference type="AlphaFoldDB" id="A0A5C8Z6F9"/>
<reference evidence="1 2" key="1">
    <citation type="submission" date="2019-07" db="EMBL/GenBank/DDBJ databases">
        <title>Reinekea sp. strain SSH23 genome sequencing and assembly.</title>
        <authorList>
            <person name="Kim I."/>
        </authorList>
    </citation>
    <scope>NUCLEOTIDE SEQUENCE [LARGE SCALE GENOMIC DNA]</scope>
    <source>
        <strain evidence="1 2">SSH23</strain>
    </source>
</reference>